<reference evidence="6 7" key="1">
    <citation type="submission" date="2021-05" db="EMBL/GenBank/DDBJ databases">
        <authorList>
            <person name="Zahm M."/>
            <person name="Klopp C."/>
            <person name="Cabau C."/>
            <person name="Kuhl H."/>
            <person name="Suciu R."/>
            <person name="Ciorpac M."/>
            <person name="Holostenco D."/>
            <person name="Gessner J."/>
            <person name="Wuertz S."/>
            <person name="Hohne C."/>
            <person name="Stock M."/>
            <person name="Gislard M."/>
            <person name="Lluch J."/>
            <person name="Milhes M."/>
            <person name="Lampietro C."/>
            <person name="Lopez Roques C."/>
            <person name="Donnadieu C."/>
            <person name="Du K."/>
            <person name="Schartl M."/>
            <person name="Guiguen Y."/>
        </authorList>
    </citation>
    <scope>NUCLEOTIDE SEQUENCE [LARGE SCALE GENOMIC DNA]</scope>
    <source>
        <strain evidence="6">Hh-F2</strain>
        <tissue evidence="6">Blood</tissue>
    </source>
</reference>
<feature type="compositionally biased region" description="Low complexity" evidence="5">
    <location>
        <begin position="132"/>
        <end position="167"/>
    </location>
</feature>
<evidence type="ECO:0000256" key="2">
    <source>
        <dbReference type="ARBA" id="ARBA00022679"/>
    </source>
</evidence>
<dbReference type="EMBL" id="JAHFZB010000035">
    <property type="protein sequence ID" value="KAK6470719.1"/>
    <property type="molecule type" value="Genomic_DNA"/>
</dbReference>
<feature type="compositionally biased region" description="Low complexity" evidence="5">
    <location>
        <begin position="357"/>
        <end position="367"/>
    </location>
</feature>
<evidence type="ECO:0000313" key="7">
    <source>
        <dbReference type="Proteomes" id="UP001369086"/>
    </source>
</evidence>
<keyword evidence="7" id="KW-1185">Reference proteome</keyword>
<feature type="compositionally biased region" description="Basic and acidic residues" evidence="5">
    <location>
        <begin position="178"/>
        <end position="192"/>
    </location>
</feature>
<protein>
    <recommendedName>
        <fullName evidence="4">Kinase</fullName>
        <ecNumber evidence="4">2.7.-.-</ecNumber>
    </recommendedName>
</protein>
<dbReference type="Proteomes" id="UP001369086">
    <property type="component" value="Unassembled WGS sequence"/>
</dbReference>
<keyword evidence="3 4" id="KW-0418">Kinase</keyword>
<feature type="compositionally biased region" description="Polar residues" evidence="5">
    <location>
        <begin position="1"/>
        <end position="10"/>
    </location>
</feature>
<feature type="compositionally biased region" description="Polar residues" evidence="5">
    <location>
        <begin position="404"/>
        <end position="423"/>
    </location>
</feature>
<feature type="compositionally biased region" description="Polar residues" evidence="5">
    <location>
        <begin position="66"/>
        <end position="77"/>
    </location>
</feature>
<gene>
    <name evidence="6" type="ORF">HHUSO_G31030</name>
</gene>
<dbReference type="Pfam" id="PF03770">
    <property type="entry name" value="IPK"/>
    <property type="match status" value="1"/>
</dbReference>
<keyword evidence="2 4" id="KW-0808">Transferase</keyword>
<dbReference type="InterPro" id="IPR038286">
    <property type="entry name" value="IPK_sf"/>
</dbReference>
<evidence type="ECO:0000256" key="1">
    <source>
        <dbReference type="ARBA" id="ARBA00007374"/>
    </source>
</evidence>
<feature type="region of interest" description="Disordered" evidence="5">
    <location>
        <begin position="385"/>
        <end position="423"/>
    </location>
</feature>
<feature type="region of interest" description="Disordered" evidence="5">
    <location>
        <begin position="1"/>
        <end position="306"/>
    </location>
</feature>
<evidence type="ECO:0000256" key="3">
    <source>
        <dbReference type="ARBA" id="ARBA00022777"/>
    </source>
</evidence>
<feature type="compositionally biased region" description="Basic and acidic residues" evidence="5">
    <location>
        <begin position="41"/>
        <end position="63"/>
    </location>
</feature>
<feature type="compositionally biased region" description="Polar residues" evidence="5">
    <location>
        <begin position="250"/>
        <end position="283"/>
    </location>
</feature>
<dbReference type="Gene3D" id="3.30.470.160">
    <property type="entry name" value="Inositol polyphosphate kinase"/>
    <property type="match status" value="1"/>
</dbReference>
<dbReference type="InterPro" id="IPR005522">
    <property type="entry name" value="IPK"/>
</dbReference>
<comment type="caution">
    <text evidence="6">The sequence shown here is derived from an EMBL/GenBank/DDBJ whole genome shotgun (WGS) entry which is preliminary data.</text>
</comment>
<accession>A0ABR0YE88</accession>
<dbReference type="SUPFAM" id="SSF56104">
    <property type="entry name" value="SAICAR synthase-like"/>
    <property type="match status" value="1"/>
</dbReference>
<feature type="region of interest" description="Disordered" evidence="5">
    <location>
        <begin position="330"/>
        <end position="367"/>
    </location>
</feature>
<evidence type="ECO:0000313" key="6">
    <source>
        <dbReference type="EMBL" id="KAK6470719.1"/>
    </source>
</evidence>
<organism evidence="6 7">
    <name type="scientific">Huso huso</name>
    <name type="common">Beluga</name>
    <name type="synonym">Acipenser huso</name>
    <dbReference type="NCBI Taxonomy" id="61971"/>
    <lineage>
        <taxon>Eukaryota</taxon>
        <taxon>Metazoa</taxon>
        <taxon>Chordata</taxon>
        <taxon>Craniata</taxon>
        <taxon>Vertebrata</taxon>
        <taxon>Euteleostomi</taxon>
        <taxon>Actinopterygii</taxon>
        <taxon>Chondrostei</taxon>
        <taxon>Acipenseriformes</taxon>
        <taxon>Acipenseridae</taxon>
        <taxon>Huso</taxon>
    </lineage>
</organism>
<dbReference type="PANTHER" id="PTHR12400:SF106">
    <property type="entry name" value="INOSITOL-TRISPHOSPHATE 3-KINASE C"/>
    <property type="match status" value="1"/>
</dbReference>
<dbReference type="EC" id="2.7.-.-" evidence="4"/>
<name>A0ABR0YE88_HUSHU</name>
<evidence type="ECO:0000256" key="5">
    <source>
        <dbReference type="SAM" id="MobiDB-lite"/>
    </source>
</evidence>
<evidence type="ECO:0000256" key="4">
    <source>
        <dbReference type="RuleBase" id="RU363090"/>
    </source>
</evidence>
<dbReference type="PANTHER" id="PTHR12400">
    <property type="entry name" value="INOSITOL POLYPHOSPHATE KINASE"/>
    <property type="match status" value="1"/>
</dbReference>
<proteinExistence type="inferred from homology"/>
<sequence length="720" mass="78590">MGQSSSSYSTVAAAKKAKGKSSEKAASKEATAGGRMKFRRITSEDRRDDRFDRDITKNKELPRLAETTSDNINTSTPDEIVIKLSKTDLSGDVDSRREDSSGIAGENTAGSQSASGGGIDSNAGQPGVLNCGDSLKSSGGDSDSVITTPKNSNNTTATANSTGETSADSQRDCSSVTERGDHERKVLEENMENKVNFLEPGAGEEVLRGAADTNSEEPKVKNKLQRSLRLDGDYGESSSNIISPVLEPFNSGQEQNISQRPNVSENAADASIQSKGCPVNSSNDADDALRSTGNGDSPNADPDFQFGVTDQISEVPARLSFPGTIPTLIVTREPSPCREEGFGGGGDVSDSQPDVESPCSDSGCGGSPSPSLLLRKFSSSSSAGLSSASSFEESEDDFTGSDIEPNSLSLQNRLGSPDDTTGNKSWRKLKTMVHWSPFVVSFKKRYPWVQLAGHAGNFKASEFGKILKKYCECEHRSLEGLMLDRLRPYVPGYYGLVEKEGETYNQMEDLLADFDSPNIMDCKMGTRTYLEEELVKARQKPKLRPDMYEKMIAVDPGGPTPQEHSQQAVLKPRYMQWRETLSSTATLGFRIEGIKKADGTCNTNFKKTKHREQVQQAFEDFVEGNISVLKTYLATLKELRTELEKSDFFKSHEVVGSSLLFVHDCTGLARVWMIDFGKTVKLPDSETLDHRIPWVEGNREDGYLWGLDNLVDIMEAMVPE</sequence>
<comment type="similarity">
    <text evidence="1 4">Belongs to the inositol phosphokinase (IPK) family.</text>
</comment>